<protein>
    <submittedName>
        <fullName evidence="4">Bcp1</fullName>
    </submittedName>
</protein>
<dbReference type="EMBL" id="DS268136">
    <property type="protein sequence ID" value="KMU74603.1"/>
    <property type="molecule type" value="Genomic_DNA"/>
</dbReference>
<comment type="function">
    <text evidence="1">Involved in nuclear export, actin cytoskeleton organization and vesicular transport.</text>
</comment>
<dbReference type="PANTHER" id="PTHR13261:SF0">
    <property type="entry name" value="BRCA2 AND CDKN1A-INTERACTING PROTEIN"/>
    <property type="match status" value="1"/>
</dbReference>
<sequence>MGKRKQLKKGDVDPEEAGRAVDKSSEEDTEIVNVEFEWFDPQPAVDFHGLKVLLRQLFDSDAQLFDLSASPISYSRSRCWGQR</sequence>
<dbReference type="Pfam" id="PF13862">
    <property type="entry name" value="BCCIP"/>
    <property type="match status" value="1"/>
</dbReference>
<dbReference type="InterPro" id="IPR025602">
    <property type="entry name" value="BCP1_family"/>
</dbReference>
<organism evidence="4 5">
    <name type="scientific">Coccidioides immitis RMSCC 3703</name>
    <dbReference type="NCBI Taxonomy" id="454286"/>
    <lineage>
        <taxon>Eukaryota</taxon>
        <taxon>Fungi</taxon>
        <taxon>Dikarya</taxon>
        <taxon>Ascomycota</taxon>
        <taxon>Pezizomycotina</taxon>
        <taxon>Eurotiomycetes</taxon>
        <taxon>Eurotiomycetidae</taxon>
        <taxon>Onygenales</taxon>
        <taxon>Onygenaceae</taxon>
        <taxon>Coccidioides</taxon>
    </lineage>
</organism>
<name>A0A0J8QTN4_COCIT</name>
<dbReference type="GO" id="GO:0005634">
    <property type="term" value="C:nucleus"/>
    <property type="evidence" value="ECO:0007669"/>
    <property type="project" value="TreeGrafter"/>
</dbReference>
<accession>A0A0J8QTN4</accession>
<reference evidence="5" key="1">
    <citation type="journal article" date="2010" name="Genome Res.">
        <title>Population genomic sequencing of Coccidioides fungi reveals recent hybridization and transposon control.</title>
        <authorList>
            <person name="Neafsey D.E."/>
            <person name="Barker B.M."/>
            <person name="Sharpton T.J."/>
            <person name="Stajich J.E."/>
            <person name="Park D.J."/>
            <person name="Whiston E."/>
            <person name="Hung C.-Y."/>
            <person name="McMahan C."/>
            <person name="White J."/>
            <person name="Sykes S."/>
            <person name="Heiman D."/>
            <person name="Young S."/>
            <person name="Zeng Q."/>
            <person name="Abouelleil A."/>
            <person name="Aftuck L."/>
            <person name="Bessette D."/>
            <person name="Brown A."/>
            <person name="FitzGerald M."/>
            <person name="Lui A."/>
            <person name="Macdonald J.P."/>
            <person name="Priest M."/>
            <person name="Orbach M.J."/>
            <person name="Galgiani J.N."/>
            <person name="Kirkland T.N."/>
            <person name="Cole G.T."/>
            <person name="Birren B.W."/>
            <person name="Henn M.R."/>
            <person name="Taylor J.W."/>
            <person name="Rounsley S.D."/>
        </authorList>
    </citation>
    <scope>NUCLEOTIDE SEQUENCE [LARGE SCALE GENOMIC DNA]</scope>
    <source>
        <strain evidence="5">RMSCC 3703</strain>
    </source>
</reference>
<comment type="similarity">
    <text evidence="2">Belongs to the BCP1 family.</text>
</comment>
<feature type="region of interest" description="Disordered" evidence="3">
    <location>
        <begin position="1"/>
        <end position="27"/>
    </location>
</feature>
<evidence type="ECO:0000256" key="3">
    <source>
        <dbReference type="SAM" id="MobiDB-lite"/>
    </source>
</evidence>
<evidence type="ECO:0000256" key="2">
    <source>
        <dbReference type="ARBA" id="ARBA00006781"/>
    </source>
</evidence>
<feature type="compositionally biased region" description="Basic and acidic residues" evidence="3">
    <location>
        <begin position="8"/>
        <end position="26"/>
    </location>
</feature>
<dbReference type="AlphaFoldDB" id="A0A0J8QTN4"/>
<proteinExistence type="inferred from homology"/>
<evidence type="ECO:0000256" key="1">
    <source>
        <dbReference type="ARBA" id="ARBA00002688"/>
    </source>
</evidence>
<evidence type="ECO:0000313" key="5">
    <source>
        <dbReference type="Proteomes" id="UP000054559"/>
    </source>
</evidence>
<dbReference type="PANTHER" id="PTHR13261">
    <property type="entry name" value="BRCA2 AND CDKN1A INTERACTING PROTEIN"/>
    <property type="match status" value="1"/>
</dbReference>
<dbReference type="STRING" id="454286.A0A0J8QTN4"/>
<dbReference type="Proteomes" id="UP000054559">
    <property type="component" value="Unassembled WGS sequence"/>
</dbReference>
<dbReference type="OrthoDB" id="27543at2759"/>
<gene>
    <name evidence="4" type="ORF">CISG_04310</name>
</gene>
<evidence type="ECO:0000313" key="4">
    <source>
        <dbReference type="EMBL" id="KMU74603.1"/>
    </source>
</evidence>